<proteinExistence type="predicted"/>
<feature type="region of interest" description="Disordered" evidence="1">
    <location>
        <begin position="1"/>
        <end position="37"/>
    </location>
</feature>
<dbReference type="Proteomes" id="UP000292564">
    <property type="component" value="Unassembled WGS sequence"/>
</dbReference>
<dbReference type="AlphaFoldDB" id="A0A4Q7ZGV1"/>
<protein>
    <recommendedName>
        <fullName evidence="4">Phosphotransferase family enzyme</fullName>
    </recommendedName>
</protein>
<accession>A0A4Q7ZGV1</accession>
<name>A0A4Q7ZGV1_9ACTN</name>
<gene>
    <name evidence="2" type="ORF">EV385_1021</name>
</gene>
<reference evidence="2 3" key="1">
    <citation type="submission" date="2019-02" db="EMBL/GenBank/DDBJ databases">
        <title>Sequencing the genomes of 1000 actinobacteria strains.</title>
        <authorList>
            <person name="Klenk H.-P."/>
        </authorList>
    </citation>
    <scope>NUCLEOTIDE SEQUENCE [LARGE SCALE GENOMIC DNA]</scope>
    <source>
        <strain evidence="2 3">DSM 45162</strain>
    </source>
</reference>
<evidence type="ECO:0000313" key="3">
    <source>
        <dbReference type="Proteomes" id="UP000292564"/>
    </source>
</evidence>
<comment type="caution">
    <text evidence="2">The sequence shown here is derived from an EMBL/GenBank/DDBJ whole genome shotgun (WGS) entry which is preliminary data.</text>
</comment>
<evidence type="ECO:0008006" key="4">
    <source>
        <dbReference type="Google" id="ProtNLM"/>
    </source>
</evidence>
<sequence length="473" mass="50132">MRVRQHSIRVDVPGQRAPSDPLAGPAASPGDPRGRGDGLGWVTRAVFGDSRLRLSLGADAGATLAYAVVPSLERARFLLPLAGRRVTAGSVLAYNALRPPRVRAGRAAVGLLAWAGALRLTGAPVLSVHVPAGVEPGEVLLCAHLAGLLGVPGLHAAIGIRPPDPHHKPTLQLFDDAGRPRGYAKIGWNDGTRAMVRAEAACLADLPRPGGALPVVPGLVLHTRWQDREVAVVAPMPRRVRRLRGPDRPRLAAMLAVARRGGPATAPRPLRDAPLLDDWRRRAAGAPAVAPSGAHPAAMSIGEAIDAIGARDGDLACEFGDWHGDWVPWNMARHRGRLYLWDWENRGSGVPVGFDLAHQAFQTALSLHGRPAADCAAAADAALRRYGPGLGLDAARQRLVADAYLVELWLRTYELSAGGAGWNPRLHPALLHLLTERLGPGPASRAARSDVPPDQDQSKDIPSRADSAALYGR</sequence>
<feature type="region of interest" description="Disordered" evidence="1">
    <location>
        <begin position="441"/>
        <end position="473"/>
    </location>
</feature>
<organism evidence="2 3">
    <name type="scientific">Krasilnikovia cinnamomea</name>
    <dbReference type="NCBI Taxonomy" id="349313"/>
    <lineage>
        <taxon>Bacteria</taxon>
        <taxon>Bacillati</taxon>
        <taxon>Actinomycetota</taxon>
        <taxon>Actinomycetes</taxon>
        <taxon>Micromonosporales</taxon>
        <taxon>Micromonosporaceae</taxon>
        <taxon>Krasilnikovia</taxon>
    </lineage>
</organism>
<evidence type="ECO:0000256" key="1">
    <source>
        <dbReference type="SAM" id="MobiDB-lite"/>
    </source>
</evidence>
<keyword evidence="3" id="KW-1185">Reference proteome</keyword>
<dbReference type="EMBL" id="SHKY01000001">
    <property type="protein sequence ID" value="RZU49279.1"/>
    <property type="molecule type" value="Genomic_DNA"/>
</dbReference>
<evidence type="ECO:0000313" key="2">
    <source>
        <dbReference type="EMBL" id="RZU49279.1"/>
    </source>
</evidence>